<dbReference type="Proteomes" id="UP000432727">
    <property type="component" value="Unassembled WGS sequence"/>
</dbReference>
<reference evidence="1 2" key="1">
    <citation type="submission" date="2019-12" db="EMBL/GenBank/DDBJ databases">
        <title>Genomic-based taxomic classification of the family Erythrobacteraceae.</title>
        <authorList>
            <person name="Xu L."/>
        </authorList>
    </citation>
    <scope>NUCLEOTIDE SEQUENCE [LARGE SCALE GENOMIC DNA]</scope>
    <source>
        <strain evidence="1 2">JCM 12189</strain>
    </source>
</reference>
<comment type="caution">
    <text evidence="1">The sequence shown here is derived from an EMBL/GenBank/DDBJ whole genome shotgun (WGS) entry which is preliminary data.</text>
</comment>
<name>A0A6I4TJP7_9SPHN</name>
<proteinExistence type="predicted"/>
<dbReference type="EMBL" id="WTYI01000001">
    <property type="protein sequence ID" value="MXO95357.1"/>
    <property type="molecule type" value="Genomic_DNA"/>
</dbReference>
<sequence length="425" mass="47413">MEIERENASYLNLRLEPCSDEAQAFVCKVSSQTWASSDSKRPRPSKLHEEATGAFIADLLTCHAQDPSKCLYRSMMASSFTGERIGYRAFRRLVEGSVSAKLVSVVGGTGGGNEIGLATRFKATVSLISLADKCGIDLEKLDTHFRPIPRPSRIAYPLLLRGASRQVGCKKEQGRNIPVDYGKPEAAALAEQVNDLNTFFADIQIEPASDHLAFHRIFNEGDTRGFAWNKGGRLYSMGNSYQQRKHAVRSCMKLEGEAVVEIDIRASHLTILHAKLGQAFDPSSRDPYSHPAIPREVLKGWVAMTLGHDRFHRAWTKDKKADYHNETGRDLRKDFPIKGVREEALKLHPVLRGWPTCDVRWGDLQFIESCAVIDTVHQLAREPRLPALPVHDSIIVPVSKRELACSVLKANFKKHVGVEPALSIR</sequence>
<dbReference type="RefSeq" id="WP_160594649.1">
    <property type="nucleotide sequence ID" value="NZ_WTYI01000001.1"/>
</dbReference>
<dbReference type="OrthoDB" id="7059994at2"/>
<evidence type="ECO:0000313" key="1">
    <source>
        <dbReference type="EMBL" id="MXO95357.1"/>
    </source>
</evidence>
<organism evidence="1 2">
    <name type="scientific">Qipengyuania aquimaris</name>
    <dbReference type="NCBI Taxonomy" id="255984"/>
    <lineage>
        <taxon>Bacteria</taxon>
        <taxon>Pseudomonadati</taxon>
        <taxon>Pseudomonadota</taxon>
        <taxon>Alphaproteobacteria</taxon>
        <taxon>Sphingomonadales</taxon>
        <taxon>Erythrobacteraceae</taxon>
        <taxon>Qipengyuania</taxon>
    </lineage>
</organism>
<evidence type="ECO:0000313" key="2">
    <source>
        <dbReference type="Proteomes" id="UP000432727"/>
    </source>
</evidence>
<accession>A0A6I4TJP7</accession>
<evidence type="ECO:0008006" key="3">
    <source>
        <dbReference type="Google" id="ProtNLM"/>
    </source>
</evidence>
<gene>
    <name evidence="1" type="ORF">GRI34_02845</name>
</gene>
<dbReference type="AlphaFoldDB" id="A0A6I4TJP7"/>
<keyword evidence="2" id="KW-1185">Reference proteome</keyword>
<protein>
    <recommendedName>
        <fullName evidence="3">DNA-directed DNA polymerase family A palm domain-containing protein</fullName>
    </recommendedName>
</protein>